<evidence type="ECO:0000313" key="2">
    <source>
        <dbReference type="Proteomes" id="UP000447434"/>
    </source>
</evidence>
<gene>
    <name evidence="1" type="ORF">Lalb_Chr20g0117491</name>
</gene>
<organism evidence="1 2">
    <name type="scientific">Lupinus albus</name>
    <name type="common">White lupine</name>
    <name type="synonym">Lupinus termis</name>
    <dbReference type="NCBI Taxonomy" id="3870"/>
    <lineage>
        <taxon>Eukaryota</taxon>
        <taxon>Viridiplantae</taxon>
        <taxon>Streptophyta</taxon>
        <taxon>Embryophyta</taxon>
        <taxon>Tracheophyta</taxon>
        <taxon>Spermatophyta</taxon>
        <taxon>Magnoliopsida</taxon>
        <taxon>eudicotyledons</taxon>
        <taxon>Gunneridae</taxon>
        <taxon>Pentapetalae</taxon>
        <taxon>rosids</taxon>
        <taxon>fabids</taxon>
        <taxon>Fabales</taxon>
        <taxon>Fabaceae</taxon>
        <taxon>Papilionoideae</taxon>
        <taxon>50 kb inversion clade</taxon>
        <taxon>genistoids sensu lato</taxon>
        <taxon>core genistoids</taxon>
        <taxon>Genisteae</taxon>
        <taxon>Lupinus</taxon>
    </lineage>
</organism>
<dbReference type="Proteomes" id="UP000447434">
    <property type="component" value="Chromosome 20"/>
</dbReference>
<reference evidence="2" key="1">
    <citation type="journal article" date="2020" name="Nat. Commun.">
        <title>Genome sequence of the cluster root forming white lupin.</title>
        <authorList>
            <person name="Hufnagel B."/>
            <person name="Marques A."/>
            <person name="Soriano A."/>
            <person name="Marques L."/>
            <person name="Divol F."/>
            <person name="Doumas P."/>
            <person name="Sallet E."/>
            <person name="Mancinotti D."/>
            <person name="Carrere S."/>
            <person name="Marande W."/>
            <person name="Arribat S."/>
            <person name="Keller J."/>
            <person name="Huneau C."/>
            <person name="Blein T."/>
            <person name="Aime D."/>
            <person name="Laguerre M."/>
            <person name="Taylor J."/>
            <person name="Schubert V."/>
            <person name="Nelson M."/>
            <person name="Geu-Flores F."/>
            <person name="Crespi M."/>
            <person name="Gallardo-Guerrero K."/>
            <person name="Delaux P.-M."/>
            <person name="Salse J."/>
            <person name="Berges H."/>
            <person name="Guyot R."/>
            <person name="Gouzy J."/>
            <person name="Peret B."/>
        </authorList>
    </citation>
    <scope>NUCLEOTIDE SEQUENCE [LARGE SCALE GENOMIC DNA]</scope>
    <source>
        <strain evidence="2">cv. Amiga</strain>
    </source>
</reference>
<dbReference type="OrthoDB" id="1705419at2759"/>
<name>A0A6A4NUE1_LUPAL</name>
<proteinExistence type="predicted"/>
<dbReference type="AlphaFoldDB" id="A0A6A4NUE1"/>
<evidence type="ECO:0000313" key="1">
    <source>
        <dbReference type="EMBL" id="KAE9591344.1"/>
    </source>
</evidence>
<dbReference type="EMBL" id="WOCE01000020">
    <property type="protein sequence ID" value="KAE9591344.1"/>
    <property type="molecule type" value="Genomic_DNA"/>
</dbReference>
<keyword evidence="2" id="KW-1185">Reference proteome</keyword>
<comment type="caution">
    <text evidence="1">The sequence shown here is derived from an EMBL/GenBank/DDBJ whole genome shotgun (WGS) entry which is preliminary data.</text>
</comment>
<sequence>MVCKISKGLDCWKSYFFSLGDNTPTQSCLVSIPLYFLLLFRIPVTVVHKIESYEDFLWPRAGDTRRYHLVNWESVVRLRRTGVWP</sequence>
<accession>A0A6A4NUE1</accession>
<protein>
    <submittedName>
        <fullName evidence="1">Uncharacterized protein</fullName>
    </submittedName>
</protein>